<dbReference type="CDD" id="cd00093">
    <property type="entry name" value="HTH_XRE"/>
    <property type="match status" value="1"/>
</dbReference>
<dbReference type="Pfam" id="PF01381">
    <property type="entry name" value="HTH_3"/>
    <property type="match status" value="1"/>
</dbReference>
<dbReference type="SUPFAM" id="SSF47413">
    <property type="entry name" value="lambda repressor-like DNA-binding domains"/>
    <property type="match status" value="1"/>
</dbReference>
<dbReference type="SMART" id="SM00530">
    <property type="entry name" value="HTH_XRE"/>
    <property type="match status" value="1"/>
</dbReference>
<dbReference type="InterPro" id="IPR010982">
    <property type="entry name" value="Lambda_DNA-bd_dom_sf"/>
</dbReference>
<dbReference type="PROSITE" id="PS50943">
    <property type="entry name" value="HTH_CROC1"/>
    <property type="match status" value="1"/>
</dbReference>
<reference evidence="2" key="1">
    <citation type="journal article" date="2023" name="Int. J. Syst. Evol. Microbiol.">
        <title>Sinisalibacter aestuarii sp. nov., isolated from estuarine sediment of the Arakawa River.</title>
        <authorList>
            <person name="Arafat S.T."/>
            <person name="Hirano S."/>
            <person name="Sato A."/>
            <person name="Takeuchi K."/>
            <person name="Yasuda T."/>
            <person name="Terahara T."/>
            <person name="Hamada M."/>
            <person name="Kobayashi T."/>
        </authorList>
    </citation>
    <scope>NUCLEOTIDE SEQUENCE</scope>
    <source>
        <strain evidence="2">B-399</strain>
    </source>
</reference>
<dbReference type="Gene3D" id="1.10.260.40">
    <property type="entry name" value="lambda repressor-like DNA-binding domains"/>
    <property type="match status" value="1"/>
</dbReference>
<sequence length="146" mass="16034">MNDQSELKSYSLAASFKECLYQARRAKGWSQSELARQMWGSVEDSRGYTVAKNRDRISAYERGRATPERETLDLLVKVFDVTIEELAPDLVLRRAESTGEASGVHMTLVDGSMSVARLEVNVTVSLETASKVIALLGSEMSGKVSG</sequence>
<name>A0ABQ5LWA5_9RHOB</name>
<dbReference type="Proteomes" id="UP001144205">
    <property type="component" value="Unassembled WGS sequence"/>
</dbReference>
<accession>A0ABQ5LWA5</accession>
<proteinExistence type="predicted"/>
<dbReference type="RefSeq" id="WP_281843288.1">
    <property type="nucleotide sequence ID" value="NZ_BROH01000010.1"/>
</dbReference>
<evidence type="ECO:0000259" key="1">
    <source>
        <dbReference type="PROSITE" id="PS50943"/>
    </source>
</evidence>
<feature type="domain" description="HTH cro/C1-type" evidence="1">
    <location>
        <begin position="20"/>
        <end position="86"/>
    </location>
</feature>
<keyword evidence="3" id="KW-1185">Reference proteome</keyword>
<evidence type="ECO:0000313" key="2">
    <source>
        <dbReference type="EMBL" id="GKY89262.1"/>
    </source>
</evidence>
<dbReference type="EMBL" id="BROH01000010">
    <property type="protein sequence ID" value="GKY89262.1"/>
    <property type="molecule type" value="Genomic_DNA"/>
</dbReference>
<dbReference type="InterPro" id="IPR001387">
    <property type="entry name" value="Cro/C1-type_HTH"/>
</dbReference>
<evidence type="ECO:0000313" key="3">
    <source>
        <dbReference type="Proteomes" id="UP001144205"/>
    </source>
</evidence>
<protein>
    <recommendedName>
        <fullName evidence="1">HTH cro/C1-type domain-containing protein</fullName>
    </recommendedName>
</protein>
<comment type="caution">
    <text evidence="2">The sequence shown here is derived from an EMBL/GenBank/DDBJ whole genome shotgun (WGS) entry which is preliminary data.</text>
</comment>
<gene>
    <name evidence="2" type="ORF">STA1M1_31310</name>
</gene>
<organism evidence="2 3">
    <name type="scientific">Sinisalibacter aestuarii</name>
    <dbReference type="NCBI Taxonomy" id="2949426"/>
    <lineage>
        <taxon>Bacteria</taxon>
        <taxon>Pseudomonadati</taxon>
        <taxon>Pseudomonadota</taxon>
        <taxon>Alphaproteobacteria</taxon>
        <taxon>Rhodobacterales</taxon>
        <taxon>Roseobacteraceae</taxon>
        <taxon>Sinisalibacter</taxon>
    </lineage>
</organism>